<protein>
    <submittedName>
        <fullName evidence="1">Uncharacterized protein</fullName>
    </submittedName>
</protein>
<organism evidence="1 2">
    <name type="scientific">Bodo saltans</name>
    <name type="common">Flagellated protozoan</name>
    <dbReference type="NCBI Taxonomy" id="75058"/>
    <lineage>
        <taxon>Eukaryota</taxon>
        <taxon>Discoba</taxon>
        <taxon>Euglenozoa</taxon>
        <taxon>Kinetoplastea</taxon>
        <taxon>Metakinetoplastina</taxon>
        <taxon>Eubodonida</taxon>
        <taxon>Bodonidae</taxon>
        <taxon>Bodo</taxon>
    </lineage>
</organism>
<dbReference type="VEuPathDB" id="TriTrypDB:BSAL_03205"/>
<dbReference type="Proteomes" id="UP000051952">
    <property type="component" value="Unassembled WGS sequence"/>
</dbReference>
<dbReference type="AlphaFoldDB" id="A0A0S4IML1"/>
<proteinExistence type="predicted"/>
<dbReference type="EMBL" id="CYKH01000003">
    <property type="protein sequence ID" value="CUE55911.1"/>
    <property type="molecule type" value="Genomic_DNA"/>
</dbReference>
<evidence type="ECO:0000313" key="2">
    <source>
        <dbReference type="Proteomes" id="UP000051952"/>
    </source>
</evidence>
<evidence type="ECO:0000313" key="1">
    <source>
        <dbReference type="EMBL" id="CUE55911.1"/>
    </source>
</evidence>
<sequence>FAAKMLFDKFSKQNVASPQKRYFSSTRIETATPYAFPIEICMRPSPRALSIASSARDTHLKLRFSLNKLSSQRSTK</sequence>
<accession>A0A0S4IML1</accession>
<keyword evidence="2" id="KW-1185">Reference proteome</keyword>
<feature type="non-terminal residue" evidence="1">
    <location>
        <position position="1"/>
    </location>
</feature>
<name>A0A0S4IML1_BODSA</name>
<reference evidence="2" key="1">
    <citation type="submission" date="2015-09" db="EMBL/GenBank/DDBJ databases">
        <authorList>
            <consortium name="Pathogen Informatics"/>
        </authorList>
    </citation>
    <scope>NUCLEOTIDE SEQUENCE [LARGE SCALE GENOMIC DNA]</scope>
    <source>
        <strain evidence="2">Lake Konstanz</strain>
    </source>
</reference>
<gene>
    <name evidence="1" type="ORF">BSAL_03205</name>
</gene>